<evidence type="ECO:0000313" key="3">
    <source>
        <dbReference type="Proteomes" id="UP000046680"/>
    </source>
</evidence>
<dbReference type="Proteomes" id="UP000046680">
    <property type="component" value="Unassembled WGS sequence"/>
</dbReference>
<name>A0A654TXS6_MYCTX</name>
<dbReference type="AlphaFoldDB" id="A0A654TXS6"/>
<reference evidence="2 3" key="1">
    <citation type="submission" date="2015-03" db="EMBL/GenBank/DDBJ databases">
        <authorList>
            <consortium name="Pathogen Informatics"/>
        </authorList>
    </citation>
    <scope>NUCLEOTIDE SEQUENCE [LARGE SCALE GENOMIC DNA]</scope>
    <source>
        <strain evidence="2 3">C09601061</strain>
    </source>
</reference>
<organism evidence="2 3">
    <name type="scientific">Mycobacterium tuberculosis</name>
    <dbReference type="NCBI Taxonomy" id="1773"/>
    <lineage>
        <taxon>Bacteria</taxon>
        <taxon>Bacillati</taxon>
        <taxon>Actinomycetota</taxon>
        <taxon>Actinomycetes</taxon>
        <taxon>Mycobacteriales</taxon>
        <taxon>Mycobacteriaceae</taxon>
        <taxon>Mycobacterium</taxon>
        <taxon>Mycobacterium tuberculosis complex</taxon>
    </lineage>
</organism>
<evidence type="ECO:0000313" key="2">
    <source>
        <dbReference type="EMBL" id="CFR70021.1"/>
    </source>
</evidence>
<feature type="compositionally biased region" description="Polar residues" evidence="1">
    <location>
        <begin position="41"/>
        <end position="56"/>
    </location>
</feature>
<evidence type="ECO:0000256" key="1">
    <source>
        <dbReference type="SAM" id="MobiDB-lite"/>
    </source>
</evidence>
<feature type="region of interest" description="Disordered" evidence="1">
    <location>
        <begin position="16"/>
        <end position="56"/>
    </location>
</feature>
<dbReference type="EMBL" id="CGCX01000212">
    <property type="protein sequence ID" value="CFR70021.1"/>
    <property type="molecule type" value="Genomic_DNA"/>
</dbReference>
<protein>
    <submittedName>
        <fullName evidence="2">Uncharacterized protein</fullName>
    </submittedName>
</protein>
<gene>
    <name evidence="2" type="ORF">ERS007657_00832</name>
</gene>
<accession>A0A654TXS6</accession>
<proteinExistence type="predicted"/>
<sequence length="56" mass="5769">MVPALDSSVLNRLIDPGPISRPIKPLGTAPTSTVWGGESAANFSVTTRSTGSRNTS</sequence>